<dbReference type="GO" id="GO:0008745">
    <property type="term" value="F:N-acetylmuramoyl-L-alanine amidase activity"/>
    <property type="evidence" value="ECO:0007669"/>
    <property type="project" value="InterPro"/>
</dbReference>
<evidence type="ECO:0000256" key="1">
    <source>
        <dbReference type="ARBA" id="ARBA00007553"/>
    </source>
</evidence>
<feature type="region of interest" description="Disordered" evidence="2">
    <location>
        <begin position="163"/>
        <end position="187"/>
    </location>
</feature>
<dbReference type="PANTHER" id="PTHR11022:SF41">
    <property type="entry name" value="PEPTIDOGLYCAN-RECOGNITION PROTEIN LC-RELATED"/>
    <property type="match status" value="1"/>
</dbReference>
<dbReference type="InterPro" id="IPR036505">
    <property type="entry name" value="Amidase/PGRP_sf"/>
</dbReference>
<evidence type="ECO:0000256" key="2">
    <source>
        <dbReference type="SAM" id="MobiDB-lite"/>
    </source>
</evidence>
<sequence>MVDIVTRAEWGARSPKSGYTSLSSTKGVKVHYTGGHVDPKILDDHKKCVALVKSIQNMHMDGNGWIDIGYSVVACPHRKVFIGRGPKHLPAANGAGLNTGHYAILALVGNSGLTVPSDNQLLAIWDAITYLRDKGNAGKEIKGHRDGYSTECPGDKLYAWLKKGAPRPGGGDTPTPAPPKPHTPADPAALVVDGILGRKTISRWQQIVGTTVDGDISTPSTLVRKVQQILNAHGAKLKVDGLGIRQDDRHYETVEALQRYLDSPVDGRMSKPVSLVVKALQKRLNTGRF</sequence>
<comment type="caution">
    <text evidence="4">The sequence shown here is derived from an EMBL/GenBank/DDBJ whole genome shotgun (WGS) entry which is preliminary data.</text>
</comment>
<reference evidence="4 5" key="1">
    <citation type="submission" date="2021-01" db="EMBL/GenBank/DDBJ databases">
        <title>Whole genome shotgun sequence of Planotetraspora phitsanulokensis NBRC 104273.</title>
        <authorList>
            <person name="Komaki H."/>
            <person name="Tamura T."/>
        </authorList>
    </citation>
    <scope>NUCLEOTIDE SEQUENCE [LARGE SCALE GENOMIC DNA]</scope>
    <source>
        <strain evidence="4 5">NBRC 104273</strain>
    </source>
</reference>
<feature type="compositionally biased region" description="Pro residues" evidence="2">
    <location>
        <begin position="175"/>
        <end position="184"/>
    </location>
</feature>
<dbReference type="EMBL" id="BOOP01000048">
    <property type="protein sequence ID" value="GII42917.1"/>
    <property type="molecule type" value="Genomic_DNA"/>
</dbReference>
<evidence type="ECO:0000313" key="5">
    <source>
        <dbReference type="Proteomes" id="UP000622547"/>
    </source>
</evidence>
<evidence type="ECO:0000313" key="4">
    <source>
        <dbReference type="EMBL" id="GII42917.1"/>
    </source>
</evidence>
<organism evidence="4 5">
    <name type="scientific">Planotetraspora phitsanulokensis</name>
    <dbReference type="NCBI Taxonomy" id="575192"/>
    <lineage>
        <taxon>Bacteria</taxon>
        <taxon>Bacillati</taxon>
        <taxon>Actinomycetota</taxon>
        <taxon>Actinomycetes</taxon>
        <taxon>Streptosporangiales</taxon>
        <taxon>Streptosporangiaceae</taxon>
        <taxon>Planotetraspora</taxon>
    </lineage>
</organism>
<gene>
    <name evidence="4" type="ORF">Pph01_79200</name>
</gene>
<keyword evidence="5" id="KW-1185">Reference proteome</keyword>
<dbReference type="InterPro" id="IPR015510">
    <property type="entry name" value="PGRP"/>
</dbReference>
<comment type="similarity">
    <text evidence="1">Belongs to the N-acetylmuramoyl-L-alanine amidase 2 family.</text>
</comment>
<feature type="domain" description="Peptidoglycan recognition protein family" evidence="3">
    <location>
        <begin position="2"/>
        <end position="148"/>
    </location>
</feature>
<dbReference type="GO" id="GO:0009253">
    <property type="term" value="P:peptidoglycan catabolic process"/>
    <property type="evidence" value="ECO:0007669"/>
    <property type="project" value="InterPro"/>
</dbReference>
<dbReference type="InterPro" id="IPR002502">
    <property type="entry name" value="Amidase_domain"/>
</dbReference>
<dbReference type="GO" id="GO:0008270">
    <property type="term" value="F:zinc ion binding"/>
    <property type="evidence" value="ECO:0007669"/>
    <property type="project" value="InterPro"/>
</dbReference>
<dbReference type="RefSeq" id="WP_204078329.1">
    <property type="nucleotide sequence ID" value="NZ_BOOP01000048.1"/>
</dbReference>
<dbReference type="SUPFAM" id="SSF55846">
    <property type="entry name" value="N-acetylmuramoyl-L-alanine amidase-like"/>
    <property type="match status" value="1"/>
</dbReference>
<evidence type="ECO:0000259" key="3">
    <source>
        <dbReference type="SMART" id="SM00701"/>
    </source>
</evidence>
<name>A0A8J3UDL9_9ACTN</name>
<dbReference type="Proteomes" id="UP000622547">
    <property type="component" value="Unassembled WGS sequence"/>
</dbReference>
<dbReference type="InterPro" id="IPR006619">
    <property type="entry name" value="PGRP_domain_met/bac"/>
</dbReference>
<dbReference type="PANTHER" id="PTHR11022">
    <property type="entry name" value="PEPTIDOGLYCAN RECOGNITION PROTEIN"/>
    <property type="match status" value="1"/>
</dbReference>
<protein>
    <recommendedName>
        <fullName evidence="3">Peptidoglycan recognition protein family domain-containing protein</fullName>
    </recommendedName>
</protein>
<dbReference type="AlphaFoldDB" id="A0A8J3UDL9"/>
<dbReference type="Gene3D" id="3.40.80.10">
    <property type="entry name" value="Peptidoglycan recognition protein-like"/>
    <property type="match status" value="1"/>
</dbReference>
<proteinExistence type="inferred from homology"/>
<accession>A0A8J3UDL9</accession>
<dbReference type="SMART" id="SM00701">
    <property type="entry name" value="PGRP"/>
    <property type="match status" value="1"/>
</dbReference>
<dbReference type="CDD" id="cd06583">
    <property type="entry name" value="PGRP"/>
    <property type="match status" value="1"/>
</dbReference>